<evidence type="ECO:0000256" key="2">
    <source>
        <dbReference type="ARBA" id="ARBA00022723"/>
    </source>
</evidence>
<evidence type="ECO:0000256" key="4">
    <source>
        <dbReference type="ARBA" id="ARBA00022737"/>
    </source>
</evidence>
<dbReference type="InterPro" id="IPR000436">
    <property type="entry name" value="Sushi_SCR_CCP_dom"/>
</dbReference>
<feature type="disulfide bond" evidence="8">
    <location>
        <begin position="34"/>
        <end position="61"/>
    </location>
</feature>
<dbReference type="InterPro" id="IPR018378">
    <property type="entry name" value="C-type_lectin_CS"/>
</dbReference>
<reference evidence="13 14" key="1">
    <citation type="submission" date="2015-04" db="EMBL/GenBank/DDBJ databases">
        <authorList>
            <person name="Syromyatnikov M.Y."/>
            <person name="Popov V.N."/>
        </authorList>
    </citation>
    <scope>NUCLEOTIDE SEQUENCE [LARGE SCALE GENOMIC DNA]</scope>
</reference>
<dbReference type="Gene3D" id="2.60.120.260">
    <property type="entry name" value="Galactose-binding domain-like"/>
    <property type="match status" value="1"/>
</dbReference>
<keyword evidence="14" id="KW-1185">Reference proteome</keyword>
<evidence type="ECO:0000256" key="5">
    <source>
        <dbReference type="ARBA" id="ARBA00022837"/>
    </source>
</evidence>
<evidence type="ECO:0000313" key="13">
    <source>
        <dbReference type="EMBL" id="CRL01626.1"/>
    </source>
</evidence>
<feature type="disulfide bond" evidence="8">
    <location>
        <begin position="877"/>
        <end position="904"/>
    </location>
</feature>
<feature type="domain" description="Sushi" evidence="12">
    <location>
        <begin position="649"/>
        <end position="708"/>
    </location>
</feature>
<feature type="domain" description="Sushi" evidence="12">
    <location>
        <begin position="413"/>
        <end position="471"/>
    </location>
</feature>
<evidence type="ECO:0000256" key="9">
    <source>
        <dbReference type="SAM" id="MobiDB-lite"/>
    </source>
</evidence>
<protein>
    <submittedName>
        <fullName evidence="13">CLUMA_CG014436, isoform A</fullName>
    </submittedName>
</protein>
<feature type="domain" description="Sushi" evidence="12">
    <location>
        <begin position="709"/>
        <end position="788"/>
    </location>
</feature>
<evidence type="ECO:0000259" key="12">
    <source>
        <dbReference type="PROSITE" id="PS50923"/>
    </source>
</evidence>
<feature type="domain" description="Sushi" evidence="12">
    <location>
        <begin position="355"/>
        <end position="412"/>
    </location>
</feature>
<evidence type="ECO:0000256" key="1">
    <source>
        <dbReference type="ARBA" id="ARBA00022659"/>
    </source>
</evidence>
<dbReference type="OrthoDB" id="406096at2759"/>
<dbReference type="Proteomes" id="UP000183832">
    <property type="component" value="Unassembled WGS sequence"/>
</dbReference>
<feature type="transmembrane region" description="Helical" evidence="10">
    <location>
        <begin position="975"/>
        <end position="998"/>
    </location>
</feature>
<evidence type="ECO:0000259" key="11">
    <source>
        <dbReference type="PROSITE" id="PS50041"/>
    </source>
</evidence>
<dbReference type="AlphaFoldDB" id="A0A1J1IPH3"/>
<feature type="domain" description="Sushi" evidence="12">
    <location>
        <begin position="849"/>
        <end position="906"/>
    </location>
</feature>
<keyword evidence="10" id="KW-0812">Transmembrane</keyword>
<dbReference type="GO" id="GO:0046872">
    <property type="term" value="F:metal ion binding"/>
    <property type="evidence" value="ECO:0007669"/>
    <property type="project" value="UniProtKB-KW"/>
</dbReference>
<evidence type="ECO:0000256" key="8">
    <source>
        <dbReference type="PROSITE-ProRule" id="PRU00302"/>
    </source>
</evidence>
<feature type="domain" description="Sushi" evidence="12">
    <location>
        <begin position="907"/>
        <end position="966"/>
    </location>
</feature>
<evidence type="ECO:0000256" key="6">
    <source>
        <dbReference type="ARBA" id="ARBA00023157"/>
    </source>
</evidence>
<gene>
    <name evidence="13" type="primary">similar to Sushi</name>
    <name evidence="13" type="ORF">CLUMA_CG014436</name>
</gene>
<feature type="disulfide bond" evidence="8">
    <location>
        <begin position="500"/>
        <end position="527"/>
    </location>
</feature>
<feature type="disulfide bond" evidence="8">
    <location>
        <begin position="819"/>
        <end position="846"/>
    </location>
</feature>
<feature type="disulfide bond" evidence="8">
    <location>
        <begin position="679"/>
        <end position="706"/>
    </location>
</feature>
<dbReference type="InterPro" id="IPR035976">
    <property type="entry name" value="Sushi/SCR/CCP_sf"/>
</dbReference>
<feature type="region of interest" description="Disordered" evidence="9">
    <location>
        <begin position="1005"/>
        <end position="1028"/>
    </location>
</feature>
<feature type="domain" description="Sushi" evidence="12">
    <location>
        <begin position="789"/>
        <end position="848"/>
    </location>
</feature>
<organism evidence="13 14">
    <name type="scientific">Clunio marinus</name>
    <dbReference type="NCBI Taxonomy" id="568069"/>
    <lineage>
        <taxon>Eukaryota</taxon>
        <taxon>Metazoa</taxon>
        <taxon>Ecdysozoa</taxon>
        <taxon>Arthropoda</taxon>
        <taxon>Hexapoda</taxon>
        <taxon>Insecta</taxon>
        <taxon>Pterygota</taxon>
        <taxon>Neoptera</taxon>
        <taxon>Endopterygota</taxon>
        <taxon>Diptera</taxon>
        <taxon>Nematocera</taxon>
        <taxon>Chironomoidea</taxon>
        <taxon>Chironomidae</taxon>
        <taxon>Clunio</taxon>
    </lineage>
</organism>
<keyword evidence="2" id="KW-0479">Metal-binding</keyword>
<dbReference type="CDD" id="cd00037">
    <property type="entry name" value="CLECT"/>
    <property type="match status" value="1"/>
</dbReference>
<feature type="domain" description="Sushi" evidence="12">
    <location>
        <begin position="472"/>
        <end position="529"/>
    </location>
</feature>
<evidence type="ECO:0000313" key="14">
    <source>
        <dbReference type="Proteomes" id="UP000183832"/>
    </source>
</evidence>
<dbReference type="STRING" id="568069.A0A1J1IPH3"/>
<dbReference type="SUPFAM" id="SSF57535">
    <property type="entry name" value="Complement control module/SCR domain"/>
    <property type="match status" value="11"/>
</dbReference>
<keyword evidence="3" id="KW-0732">Signal</keyword>
<feature type="disulfide bond" evidence="8">
    <location>
        <begin position="383"/>
        <end position="410"/>
    </location>
</feature>
<feature type="region of interest" description="Disordered" evidence="9">
    <location>
        <begin position="1061"/>
        <end position="1084"/>
    </location>
</feature>
<dbReference type="CDD" id="cd00033">
    <property type="entry name" value="CCP"/>
    <property type="match status" value="11"/>
</dbReference>
<dbReference type="PROSITE" id="PS50041">
    <property type="entry name" value="C_TYPE_LECTIN_2"/>
    <property type="match status" value="1"/>
</dbReference>
<feature type="domain" description="Sushi" evidence="12">
    <location>
        <begin position="530"/>
        <end position="590"/>
    </location>
</feature>
<keyword evidence="5" id="KW-0106">Calcium</keyword>
<evidence type="ECO:0000256" key="3">
    <source>
        <dbReference type="ARBA" id="ARBA00022729"/>
    </source>
</evidence>
<keyword evidence="1 8" id="KW-0768">Sushi</keyword>
<dbReference type="SMART" id="SM00034">
    <property type="entry name" value="CLECT"/>
    <property type="match status" value="1"/>
</dbReference>
<dbReference type="Pfam" id="PF00084">
    <property type="entry name" value="Sushi"/>
    <property type="match status" value="11"/>
</dbReference>
<keyword evidence="7" id="KW-0325">Glycoprotein</keyword>
<dbReference type="SMART" id="SM00607">
    <property type="entry name" value="FTP"/>
    <property type="match status" value="1"/>
</dbReference>
<feature type="domain" description="Sushi" evidence="12">
    <location>
        <begin position="591"/>
        <end position="648"/>
    </location>
</feature>
<dbReference type="Gene3D" id="2.10.70.10">
    <property type="entry name" value="Complement Module, domain 1"/>
    <property type="match status" value="11"/>
</dbReference>
<dbReference type="SUPFAM" id="SSF49785">
    <property type="entry name" value="Galactose-binding domain-like"/>
    <property type="match status" value="1"/>
</dbReference>
<feature type="compositionally biased region" description="Polar residues" evidence="9">
    <location>
        <begin position="1005"/>
        <end position="1019"/>
    </location>
</feature>
<dbReference type="InterPro" id="IPR016186">
    <property type="entry name" value="C-type_lectin-like/link_sf"/>
</dbReference>
<dbReference type="SMART" id="SM00032">
    <property type="entry name" value="CCP"/>
    <property type="match status" value="11"/>
</dbReference>
<keyword evidence="10" id="KW-0472">Membrane</keyword>
<dbReference type="PROSITE" id="PS50923">
    <property type="entry name" value="SUSHI"/>
    <property type="match status" value="11"/>
</dbReference>
<feature type="disulfide bond" evidence="8">
    <location>
        <begin position="532"/>
        <end position="575"/>
    </location>
</feature>
<dbReference type="Gene3D" id="3.10.100.10">
    <property type="entry name" value="Mannose-Binding Protein A, subunit A"/>
    <property type="match status" value="1"/>
</dbReference>
<dbReference type="InterPro" id="IPR006585">
    <property type="entry name" value="FTP1"/>
</dbReference>
<feature type="domain" description="Sushi" evidence="12">
    <location>
        <begin position="5"/>
        <end position="63"/>
    </location>
</feature>
<dbReference type="EMBL" id="CVRI01000055">
    <property type="protein sequence ID" value="CRL01626.1"/>
    <property type="molecule type" value="Genomic_DNA"/>
</dbReference>
<dbReference type="FunFam" id="2.60.120.260:FF:000105">
    <property type="entry name" value="Sushi, von Willebrand factor type A, EGF and pentraxin domain-containing protein 1"/>
    <property type="match status" value="1"/>
</dbReference>
<dbReference type="SUPFAM" id="SSF56436">
    <property type="entry name" value="C-type lectin-like"/>
    <property type="match status" value="1"/>
</dbReference>
<feature type="disulfide bond" evidence="8">
    <location>
        <begin position="619"/>
        <end position="646"/>
    </location>
</feature>
<dbReference type="Pfam" id="PF22633">
    <property type="entry name" value="F5_F8_type_C_2"/>
    <property type="match status" value="1"/>
</dbReference>
<evidence type="ECO:0000256" key="10">
    <source>
        <dbReference type="SAM" id="Phobius"/>
    </source>
</evidence>
<evidence type="ECO:0000256" key="7">
    <source>
        <dbReference type="ARBA" id="ARBA00023180"/>
    </source>
</evidence>
<keyword evidence="6 8" id="KW-1015">Disulfide bond</keyword>
<proteinExistence type="predicted"/>
<keyword evidence="10" id="KW-1133">Transmembrane helix</keyword>
<feature type="compositionally biased region" description="Low complexity" evidence="9">
    <location>
        <begin position="1065"/>
        <end position="1080"/>
    </location>
</feature>
<dbReference type="PANTHER" id="PTHR19325">
    <property type="entry name" value="COMPLEMENT COMPONENT-RELATED SUSHI DOMAIN-CONTAINING"/>
    <property type="match status" value="1"/>
</dbReference>
<sequence length="1127" mass="124090">MNAHTICGPPAVPVNAKVQTTKSDNGLSEARYECDLGYELFGPATIRCDPIKGWEKELPFCGTNVAYRKPVNQSSATRSGPAYYANDGNPGNQIPDGQECSETQKEASPWWRVDLLAPQTVRVVRITTRGCCGHSPLQDLEIRVGNSSTDLQRNPLCAWYPGQLDEGTTKSFTCARPLIGQFVAVQLVGVEGSLSLCEVEVFSNDDFSSERCASPNLPPETILTTFSRTCYEFHVTRGESFDKARAICRQHGGDLLHDFRGATQDYILAELDRRKSDLKTQLVWVGAQKEPGITARTWKWVNGDVVVRPTWGKDQPNNYNGEQNCVVLDGGRNWLWNDVGCNLDYLHFVCQHPPLSCGSPDILHNTTIVGKNFSVGASIEYKCPKEHSLVGNATRVCQSNGFWSSTAPTCKYIDCGPLQPLEHGAILMSEDRTSFGVQASYTCHENYTLIGNENRTCGLTGWTGTHPQCLIDWCPEAPAVTGGKMKISGRRAGSTASYSCDFGYVLTGESVLSCGLGGEWTGKPPTCKYVDCGTPARPDRGSLILVNGTTTVGSIVKYDCDEDYWLVGGESSQICSRDGKWSGSTPSCELITCDTPHVPPASYVVGYDYNVHSTITYHCDPGHILSGEHLLKCLETGEWDNEAPDCKFVDCKPLTAIPFGTIKYVKNTTYLGSEVVYSCANTHRLNGISKRTCLESGHWSDSAPKCEEIRCLEPVLAAHSILSVTGNDRMYGRTLIRSHQDSSSSIQTYKVGALAKYRCERGYKIIGDPLITCEENGIWGGNVPECVYVDCQTPPPIPNGTVTLSTNATYYGAAVLYECFPKFKLDGVSRRLCSEDGTWGHETPVCVEITCPVPDVNEHLNVDSGRRLVGETAKFSCTKGRYLVGNSTRHCMPNGHWAGKNPICKPIDCQRPQEIENGRIIVVNDVTTYGGSAEYHCIPQYNRIGPYLRKCMEDGKWSGDEPRLAVSEAQDESSFGTGVGIAAAIIVILLIFILIVFLHRMNVSDSSNKSRPVKNSENVQAAERKEDQNAAVMSYSSLENQRANFDLQNRTGMATFNTFQAPVRNSNSNNNSSNISNDNSLRSENIYDQIPSETMYDQPYEMRVNDEMYEPEPNRGNIITINGISVR</sequence>
<comment type="caution">
    <text evidence="8">Lacks conserved residue(s) required for the propagation of feature annotation.</text>
</comment>
<dbReference type="PROSITE" id="PS00615">
    <property type="entry name" value="C_TYPE_LECTIN_1"/>
    <property type="match status" value="1"/>
</dbReference>
<dbReference type="InterPro" id="IPR050350">
    <property type="entry name" value="Compl-Cell_Adhes-Reg"/>
</dbReference>
<name>A0A1J1IPH3_9DIPT</name>
<dbReference type="InterPro" id="IPR016187">
    <property type="entry name" value="CTDL_fold"/>
</dbReference>
<dbReference type="PANTHER" id="PTHR19325:SF575">
    <property type="entry name" value="LOCOMOTION-RELATED PROTEIN HIKARU GENKI"/>
    <property type="match status" value="1"/>
</dbReference>
<dbReference type="InterPro" id="IPR008979">
    <property type="entry name" value="Galactose-bd-like_sf"/>
</dbReference>
<feature type="region of interest" description="Disordered" evidence="9">
    <location>
        <begin position="72"/>
        <end position="101"/>
    </location>
</feature>
<accession>A0A1J1IPH3</accession>
<keyword evidence="4" id="KW-0677">Repeat</keyword>
<feature type="domain" description="C-type lectin" evidence="11">
    <location>
        <begin position="226"/>
        <end position="342"/>
    </location>
</feature>
<feature type="disulfide bond" evidence="8">
    <location>
        <begin position="759"/>
        <end position="786"/>
    </location>
</feature>
<dbReference type="Pfam" id="PF00059">
    <property type="entry name" value="Lectin_C"/>
    <property type="match status" value="1"/>
</dbReference>
<dbReference type="InterPro" id="IPR001304">
    <property type="entry name" value="C-type_lectin-like"/>
</dbReference>